<evidence type="ECO:0000313" key="2">
    <source>
        <dbReference type="EMBL" id="UXH31798.1"/>
    </source>
</evidence>
<evidence type="ECO:0000256" key="1">
    <source>
        <dbReference type="SAM" id="MobiDB-lite"/>
    </source>
</evidence>
<accession>A0A9E7RUZ3</accession>
<name>A0A9E7RUZ3_METWO</name>
<dbReference type="EMBL" id="CP104550">
    <property type="protein sequence ID" value="UXH31798.1"/>
    <property type="molecule type" value="Genomic_DNA"/>
</dbReference>
<dbReference type="AlphaFoldDB" id="A0A9E7RUZ3"/>
<feature type="region of interest" description="Disordered" evidence="1">
    <location>
        <begin position="1"/>
        <end position="38"/>
    </location>
</feature>
<sequence>MAVDRFQNIYAGGTTRSPDFPVSPDAHKKPGKDLQTAS</sequence>
<dbReference type="RefSeq" id="WP_261599634.1">
    <property type="nucleotide sequence ID" value="NZ_CP104550.1"/>
</dbReference>
<dbReference type="Proteomes" id="UP001065373">
    <property type="component" value="Chromosome"/>
</dbReference>
<gene>
    <name evidence="2" type="ORF">N5910_00340</name>
</gene>
<dbReference type="GeneID" id="75105654"/>
<protein>
    <submittedName>
        <fullName evidence="2">Uncharacterized protein</fullName>
    </submittedName>
</protein>
<organism evidence="2">
    <name type="scientific">Methanothermobacter wolfeii</name>
    <name type="common">Methanobacterium wolfei</name>
    <dbReference type="NCBI Taxonomy" id="145261"/>
    <lineage>
        <taxon>Archaea</taxon>
        <taxon>Methanobacteriati</taxon>
        <taxon>Methanobacteriota</taxon>
        <taxon>Methanomada group</taxon>
        <taxon>Methanobacteria</taxon>
        <taxon>Methanobacteriales</taxon>
        <taxon>Methanobacteriaceae</taxon>
        <taxon>Methanothermobacter</taxon>
    </lineage>
</organism>
<reference evidence="2" key="1">
    <citation type="submission" date="2022-09" db="EMBL/GenBank/DDBJ databases">
        <title>Characterization of three MwoI isoschizomers from sequenced genome and metagenomes.</title>
        <authorList>
            <person name="Fomenkov A."/>
            <person name="Xu S.Y."/>
            <person name="Roberts R.J."/>
        </authorList>
    </citation>
    <scope>NUCLEOTIDE SEQUENCE</scope>
    <source>
        <strain evidence="2">DSM 2970</strain>
    </source>
</reference>
<proteinExistence type="predicted"/>